<gene>
    <name evidence="10" type="primary">ptr-2_3</name>
    <name evidence="10" type="ORF">GWK47_008347</name>
</gene>
<comment type="catalytic activity">
    <reaction evidence="7">
        <text>L-cysteinyl-[protein] + hexadecanoyl-CoA = S-hexadecanoyl-L-cysteinyl-[protein] + CoA</text>
        <dbReference type="Rhea" id="RHEA:36683"/>
        <dbReference type="Rhea" id="RHEA-COMP:10131"/>
        <dbReference type="Rhea" id="RHEA-COMP:11032"/>
        <dbReference type="ChEBI" id="CHEBI:29950"/>
        <dbReference type="ChEBI" id="CHEBI:57287"/>
        <dbReference type="ChEBI" id="CHEBI:57379"/>
        <dbReference type="ChEBI" id="CHEBI:74151"/>
        <dbReference type="EC" id="2.3.1.225"/>
    </reaction>
</comment>
<dbReference type="GO" id="GO:0006612">
    <property type="term" value="P:protein targeting to membrane"/>
    <property type="evidence" value="ECO:0007669"/>
    <property type="project" value="TreeGrafter"/>
</dbReference>
<evidence type="ECO:0000256" key="4">
    <source>
        <dbReference type="ARBA" id="ARBA00022989"/>
    </source>
</evidence>
<evidence type="ECO:0000256" key="5">
    <source>
        <dbReference type="ARBA" id="ARBA00023136"/>
    </source>
</evidence>
<keyword evidence="2 7" id="KW-0808">Transferase</keyword>
<evidence type="ECO:0000256" key="3">
    <source>
        <dbReference type="ARBA" id="ARBA00022692"/>
    </source>
</evidence>
<protein>
    <recommendedName>
        <fullName evidence="7">Palmitoyltransferase</fullName>
        <ecNumber evidence="7">2.3.1.225</ecNumber>
    </recommendedName>
</protein>
<dbReference type="EC" id="2.3.1.225" evidence="7"/>
<keyword evidence="11" id="KW-1185">Reference proteome</keyword>
<feature type="transmembrane region" description="Helical" evidence="7">
    <location>
        <begin position="129"/>
        <end position="151"/>
    </location>
</feature>
<proteinExistence type="inferred from homology"/>
<evidence type="ECO:0000256" key="8">
    <source>
        <dbReference type="SAM" id="MobiDB-lite"/>
    </source>
</evidence>
<keyword evidence="6 7" id="KW-0012">Acyltransferase</keyword>
<evidence type="ECO:0000256" key="7">
    <source>
        <dbReference type="RuleBase" id="RU079119"/>
    </source>
</evidence>
<evidence type="ECO:0000256" key="1">
    <source>
        <dbReference type="ARBA" id="ARBA00004141"/>
    </source>
</evidence>
<dbReference type="GO" id="GO:0019706">
    <property type="term" value="F:protein-cysteine S-palmitoyltransferase activity"/>
    <property type="evidence" value="ECO:0007669"/>
    <property type="project" value="UniProtKB-EC"/>
</dbReference>
<evidence type="ECO:0000259" key="9">
    <source>
        <dbReference type="Pfam" id="PF01529"/>
    </source>
</evidence>
<feature type="compositionally biased region" description="Acidic residues" evidence="8">
    <location>
        <begin position="11"/>
        <end position="39"/>
    </location>
</feature>
<feature type="transmembrane region" description="Helical" evidence="7">
    <location>
        <begin position="215"/>
        <end position="233"/>
    </location>
</feature>
<organism evidence="10 11">
    <name type="scientific">Chionoecetes opilio</name>
    <name type="common">Atlantic snow crab</name>
    <name type="synonym">Cancer opilio</name>
    <dbReference type="NCBI Taxonomy" id="41210"/>
    <lineage>
        <taxon>Eukaryota</taxon>
        <taxon>Metazoa</taxon>
        <taxon>Ecdysozoa</taxon>
        <taxon>Arthropoda</taxon>
        <taxon>Crustacea</taxon>
        <taxon>Multicrustacea</taxon>
        <taxon>Malacostraca</taxon>
        <taxon>Eumalacostraca</taxon>
        <taxon>Eucarida</taxon>
        <taxon>Decapoda</taxon>
        <taxon>Pleocyemata</taxon>
        <taxon>Brachyura</taxon>
        <taxon>Eubrachyura</taxon>
        <taxon>Majoidea</taxon>
        <taxon>Majidae</taxon>
        <taxon>Chionoecetes</taxon>
    </lineage>
</organism>
<keyword evidence="5 7" id="KW-0472">Membrane</keyword>
<feature type="domain" description="Palmitoyltransferase DHHC" evidence="9">
    <location>
        <begin position="162"/>
        <end position="228"/>
    </location>
</feature>
<name>A0A8J4XYD0_CHIOP</name>
<keyword evidence="4 7" id="KW-1133">Transmembrane helix</keyword>
<feature type="region of interest" description="Disordered" evidence="8">
    <location>
        <begin position="1"/>
        <end position="47"/>
    </location>
</feature>
<dbReference type="InterPro" id="IPR001594">
    <property type="entry name" value="Palmitoyltrfase_DHHC"/>
</dbReference>
<sequence length="302" mass="32817">MDVLPPPSVYYEEENSDEENVQDDGFCDIPLDDTSDDDGNGLSSPLVETSDSLNQQLQLPIFSMVPETPLPGRQDSHMPSLPALLWFPNLAVAVAAPAVCVYGAVMPLLEDTVPFLAGLFSHRDEVTSVVQAACVAFVLVTTGYWYAALVARPSSRRRHSSGIKYCAACEEEVPVDEWHCEVCGECVEGRQHHSVLLNRCVGAANVALYRTLTQLLTTGAAVMLVLFLLEAVMGQPWRLLQVGVLLCCALGSAHCRNAAAKERARQACRGDWSLLEDKYYDSIQQVCLGHGCPEAAHASPRG</sequence>
<keyword evidence="3 7" id="KW-0812">Transmembrane</keyword>
<dbReference type="AlphaFoldDB" id="A0A8J4XYD0"/>
<feature type="transmembrane region" description="Helical" evidence="7">
    <location>
        <begin position="239"/>
        <end position="259"/>
    </location>
</feature>
<comment type="subcellular location">
    <subcellularLocation>
        <location evidence="1">Membrane</location>
        <topology evidence="1">Multi-pass membrane protein</topology>
    </subcellularLocation>
</comment>
<evidence type="ECO:0000256" key="6">
    <source>
        <dbReference type="ARBA" id="ARBA00023315"/>
    </source>
</evidence>
<dbReference type="GO" id="GO:0005783">
    <property type="term" value="C:endoplasmic reticulum"/>
    <property type="evidence" value="ECO:0007669"/>
    <property type="project" value="TreeGrafter"/>
</dbReference>
<accession>A0A8J4XYD0</accession>
<feature type="transmembrane region" description="Helical" evidence="7">
    <location>
        <begin position="83"/>
        <end position="109"/>
    </location>
</feature>
<dbReference type="GO" id="GO:0016020">
    <property type="term" value="C:membrane"/>
    <property type="evidence" value="ECO:0007669"/>
    <property type="project" value="UniProtKB-SubCell"/>
</dbReference>
<dbReference type="EMBL" id="JACEEZ010018371">
    <property type="protein sequence ID" value="KAG0716995.1"/>
    <property type="molecule type" value="Genomic_DNA"/>
</dbReference>
<evidence type="ECO:0000256" key="2">
    <source>
        <dbReference type="ARBA" id="ARBA00022679"/>
    </source>
</evidence>
<dbReference type="Pfam" id="PF01529">
    <property type="entry name" value="DHHC"/>
    <property type="match status" value="1"/>
</dbReference>
<dbReference type="PANTHER" id="PTHR22883">
    <property type="entry name" value="ZINC FINGER DHHC DOMAIN CONTAINING PROTEIN"/>
    <property type="match status" value="1"/>
</dbReference>
<comment type="similarity">
    <text evidence="7">Belongs to the DHHC palmitoyltransferase family.</text>
</comment>
<dbReference type="Proteomes" id="UP000770661">
    <property type="component" value="Unassembled WGS sequence"/>
</dbReference>
<comment type="domain">
    <text evidence="7">The DHHC domain is required for palmitoyltransferase activity.</text>
</comment>
<dbReference type="OrthoDB" id="302728at2759"/>
<reference evidence="10" key="1">
    <citation type="submission" date="2020-07" db="EMBL/GenBank/DDBJ databases">
        <title>The High-quality genome of the commercially important snow crab, Chionoecetes opilio.</title>
        <authorList>
            <person name="Jeong J.-H."/>
            <person name="Ryu S."/>
        </authorList>
    </citation>
    <scope>NUCLEOTIDE SEQUENCE</scope>
    <source>
        <strain evidence="10">MADBK_172401_WGS</strain>
        <tissue evidence="10">Digestive gland</tissue>
    </source>
</reference>
<evidence type="ECO:0000313" key="11">
    <source>
        <dbReference type="Proteomes" id="UP000770661"/>
    </source>
</evidence>
<dbReference type="InterPro" id="IPR039859">
    <property type="entry name" value="PFA4/ZDH16/20/ERF2-like"/>
</dbReference>
<dbReference type="PROSITE" id="PS50216">
    <property type="entry name" value="DHHC"/>
    <property type="match status" value="1"/>
</dbReference>
<comment type="caution">
    <text evidence="10">The sequence shown here is derived from an EMBL/GenBank/DDBJ whole genome shotgun (WGS) entry which is preliminary data.</text>
</comment>
<dbReference type="GO" id="GO:0005794">
    <property type="term" value="C:Golgi apparatus"/>
    <property type="evidence" value="ECO:0007669"/>
    <property type="project" value="TreeGrafter"/>
</dbReference>
<evidence type="ECO:0000313" key="10">
    <source>
        <dbReference type="EMBL" id="KAG0716995.1"/>
    </source>
</evidence>